<feature type="transmembrane region" description="Helical" evidence="1">
    <location>
        <begin position="99"/>
        <end position="116"/>
    </location>
</feature>
<evidence type="ECO:0000256" key="1">
    <source>
        <dbReference type="SAM" id="Phobius"/>
    </source>
</evidence>
<feature type="transmembrane region" description="Helical" evidence="1">
    <location>
        <begin position="72"/>
        <end position="92"/>
    </location>
</feature>
<comment type="caution">
    <text evidence="2">The sequence shown here is derived from an EMBL/GenBank/DDBJ whole genome shotgun (WGS) entry which is preliminary data.</text>
</comment>
<dbReference type="EMBL" id="JAGTJJ010000062">
    <property type="protein sequence ID" value="MDC3988003.1"/>
    <property type="molecule type" value="Genomic_DNA"/>
</dbReference>
<feature type="transmembrane region" description="Helical" evidence="1">
    <location>
        <begin position="6"/>
        <end position="25"/>
    </location>
</feature>
<evidence type="ECO:0000313" key="3">
    <source>
        <dbReference type="Proteomes" id="UP001151081"/>
    </source>
</evidence>
<accession>A0A9X3XFC5</accession>
<keyword evidence="1" id="KW-0812">Transmembrane</keyword>
<dbReference type="Proteomes" id="UP001151081">
    <property type="component" value="Unassembled WGS sequence"/>
</dbReference>
<proteinExistence type="predicted"/>
<gene>
    <name evidence="2" type="ORF">KEG57_46485</name>
</gene>
<feature type="transmembrane region" description="Helical" evidence="1">
    <location>
        <begin position="155"/>
        <end position="173"/>
    </location>
</feature>
<name>A0A9X3XFC5_9BACT</name>
<sequence>MTGPHVAVYVVSILALLAALSRAQGDREFWPLVWLAVLGNVGSAIADVAPLIKNNAPVPYVGAPLWAWRVEHAAWLAWFVSVPACADALRGVSRHRIHVGVWLALVALVCGGYPLIRGERLRLLYSVIQVAIALYVGLSVYLAKRGGVERTPARVIGFAFLAGEITLPVVVYARIGPWNYTEAVRFVQFFFMLVGCLWVRRYRSLSDLPSRSS</sequence>
<dbReference type="RefSeq" id="WP_272459706.1">
    <property type="nucleotide sequence ID" value="NZ_JAGTJJ010000062.1"/>
</dbReference>
<keyword evidence="1" id="KW-1133">Transmembrane helix</keyword>
<protein>
    <submittedName>
        <fullName evidence="2">Uncharacterized protein</fullName>
    </submittedName>
</protein>
<feature type="transmembrane region" description="Helical" evidence="1">
    <location>
        <begin position="32"/>
        <end position="52"/>
    </location>
</feature>
<reference evidence="2 3" key="1">
    <citation type="submission" date="2021-04" db="EMBL/GenBank/DDBJ databases">
        <title>Genome analysis of Polyangium sp.</title>
        <authorList>
            <person name="Li Y."/>
            <person name="Wang J."/>
        </authorList>
    </citation>
    <scope>NUCLEOTIDE SEQUENCE [LARGE SCALE GENOMIC DNA]</scope>
    <source>
        <strain evidence="2 3">SDU14</strain>
    </source>
</reference>
<keyword evidence="3" id="KW-1185">Reference proteome</keyword>
<organism evidence="2 3">
    <name type="scientific">Polyangium jinanense</name>
    <dbReference type="NCBI Taxonomy" id="2829994"/>
    <lineage>
        <taxon>Bacteria</taxon>
        <taxon>Pseudomonadati</taxon>
        <taxon>Myxococcota</taxon>
        <taxon>Polyangia</taxon>
        <taxon>Polyangiales</taxon>
        <taxon>Polyangiaceae</taxon>
        <taxon>Polyangium</taxon>
    </lineage>
</organism>
<dbReference type="AlphaFoldDB" id="A0A9X3XFC5"/>
<evidence type="ECO:0000313" key="2">
    <source>
        <dbReference type="EMBL" id="MDC3988003.1"/>
    </source>
</evidence>
<keyword evidence="1" id="KW-0472">Membrane</keyword>
<feature type="transmembrane region" description="Helical" evidence="1">
    <location>
        <begin position="185"/>
        <end position="202"/>
    </location>
</feature>
<feature type="transmembrane region" description="Helical" evidence="1">
    <location>
        <begin position="122"/>
        <end position="143"/>
    </location>
</feature>